<keyword evidence="1" id="KW-0812">Transmembrane</keyword>
<protein>
    <submittedName>
        <fullName evidence="2">DMT family transporter</fullName>
    </submittedName>
</protein>
<dbReference type="PANTHER" id="PTHR34821:SF2">
    <property type="entry name" value="INNER MEMBRANE PROTEIN YDCZ"/>
    <property type="match status" value="1"/>
</dbReference>
<gene>
    <name evidence="2" type="ORF">G7082_07310</name>
</gene>
<organism evidence="2 3">
    <name type="scientific">Vagococcus hydrophili</name>
    <dbReference type="NCBI Taxonomy" id="2714947"/>
    <lineage>
        <taxon>Bacteria</taxon>
        <taxon>Bacillati</taxon>
        <taxon>Bacillota</taxon>
        <taxon>Bacilli</taxon>
        <taxon>Lactobacillales</taxon>
        <taxon>Enterococcaceae</taxon>
        <taxon>Vagococcus</taxon>
    </lineage>
</organism>
<accession>A0A6G8ATP0</accession>
<keyword evidence="1" id="KW-1133">Transmembrane helix</keyword>
<evidence type="ECO:0000256" key="1">
    <source>
        <dbReference type="SAM" id="Phobius"/>
    </source>
</evidence>
<dbReference type="Pfam" id="PF04657">
    <property type="entry name" value="DMT_YdcZ"/>
    <property type="match status" value="1"/>
</dbReference>
<dbReference type="Proteomes" id="UP000501747">
    <property type="component" value="Chromosome"/>
</dbReference>
<feature type="transmembrane region" description="Helical" evidence="1">
    <location>
        <begin position="95"/>
        <end position="118"/>
    </location>
</feature>
<proteinExistence type="predicted"/>
<evidence type="ECO:0000313" key="3">
    <source>
        <dbReference type="Proteomes" id="UP000501747"/>
    </source>
</evidence>
<keyword evidence="1" id="KW-0472">Membrane</keyword>
<feature type="transmembrane region" description="Helical" evidence="1">
    <location>
        <begin position="38"/>
        <end position="58"/>
    </location>
</feature>
<feature type="transmembrane region" description="Helical" evidence="1">
    <location>
        <begin position="70"/>
        <end position="89"/>
    </location>
</feature>
<dbReference type="InterPro" id="IPR006750">
    <property type="entry name" value="YdcZ"/>
</dbReference>
<dbReference type="KEGG" id="vhy:G7082_07310"/>
<dbReference type="GO" id="GO:0005886">
    <property type="term" value="C:plasma membrane"/>
    <property type="evidence" value="ECO:0007669"/>
    <property type="project" value="TreeGrafter"/>
</dbReference>
<feature type="transmembrane region" description="Helical" evidence="1">
    <location>
        <begin position="125"/>
        <end position="142"/>
    </location>
</feature>
<dbReference type="EMBL" id="CP049887">
    <property type="protein sequence ID" value="QIL48312.1"/>
    <property type="molecule type" value="Genomic_DNA"/>
</dbReference>
<reference evidence="2 3" key="1">
    <citation type="submission" date="2020-03" db="EMBL/GenBank/DDBJ databases">
        <title>Vagococcus sp. nov., isolated from beetles.</title>
        <authorList>
            <person name="Hyun D.-W."/>
            <person name="Bae J.-W."/>
        </authorList>
    </citation>
    <scope>NUCLEOTIDE SEQUENCE [LARGE SCALE GENOMIC DNA]</scope>
    <source>
        <strain evidence="2 3">HDW17B</strain>
    </source>
</reference>
<evidence type="ECO:0000313" key="2">
    <source>
        <dbReference type="EMBL" id="QIL48312.1"/>
    </source>
</evidence>
<sequence length="148" mass="16167">MILIYFLLAFLAGVSIVIARIINAQLAGRIGLFESTYFNYLTGLGSSIIILLISGELLGFSISNVEKIPYWAYLGGVLSILVVVLSSYITPKISVFYQTLFVFVGQLFVGMLIDYVLLQELSVNKIIGGSLVLCGLIFNLVVDKKSMA</sequence>
<dbReference type="AlphaFoldDB" id="A0A6G8ATP0"/>
<dbReference type="RefSeq" id="WP_166034459.1">
    <property type="nucleotide sequence ID" value="NZ_CP049887.1"/>
</dbReference>
<keyword evidence="3" id="KW-1185">Reference proteome</keyword>
<dbReference type="PANTHER" id="PTHR34821">
    <property type="entry name" value="INNER MEMBRANE PROTEIN YDCZ"/>
    <property type="match status" value="1"/>
</dbReference>
<name>A0A6G8ATP0_9ENTE</name>